<sequence>MCHLQTGSWEYLCGNVKIDSDGIERHCAKHAGIFCKECELVQYCCRNCQQEHWEVHKIDCKSSYLQKTWKPAWDEERRISSFLLEDDAGSPFQHFGPPKYLWGNMPAFDVLKLSQNEGPDYHRDLRILFPACGDFRNAIVSIEGLPSAYDGLLECFLNDRDFDVVARNAIMLLLAMFCDPDNVCEMILHIWYSASITSEMLRELRQKILPLIKDVLAKIEDESGHDLFSKTFKVGSCSVRLILSKESWQLMPAYLLGAPELDAANAEMARNSIMFAPSRRHFRERALFNCPPAWRFGALHQRTNGVLLPFAASRSAFTEPNPTFFPRTIEWPMKDSSDPLFDWDCHLVQTGCGNAKADVYGALYFYLRGLLRKFYRHLHSSAKTSFVVSHHNAISLPELMRDLQSSESAPILFDRIDCSNVADEEFLGIKKTLATVGPFLKPKSENPHATILTLFLNAIDNADSSSGNTGKRDAFRQHYRTLMSLNPWALQEFHSGEPSLRNPAFVRIAGDTKLLRDHEKFFNMHMIKQDFSAAAFHAGVKMKQHHTIIEAWPMRLKKEQGETGAKEEFELLRASGHVGCERYVEWVKAE</sequence>
<keyword evidence="2 4" id="KW-0863">Zinc-finger</keyword>
<dbReference type="GO" id="GO:0008270">
    <property type="term" value="F:zinc ion binding"/>
    <property type="evidence" value="ECO:0007669"/>
    <property type="project" value="UniProtKB-KW"/>
</dbReference>
<dbReference type="OrthoDB" id="5282002at2759"/>
<keyword evidence="3" id="KW-0862">Zinc</keyword>
<evidence type="ECO:0000313" key="6">
    <source>
        <dbReference type="EMBL" id="KAF2230331.1"/>
    </source>
</evidence>
<organism evidence="6 7">
    <name type="scientific">Viridothelium virens</name>
    <name type="common">Speckled blister lichen</name>
    <name type="synonym">Trypethelium virens</name>
    <dbReference type="NCBI Taxonomy" id="1048519"/>
    <lineage>
        <taxon>Eukaryota</taxon>
        <taxon>Fungi</taxon>
        <taxon>Dikarya</taxon>
        <taxon>Ascomycota</taxon>
        <taxon>Pezizomycotina</taxon>
        <taxon>Dothideomycetes</taxon>
        <taxon>Dothideomycetes incertae sedis</taxon>
        <taxon>Trypetheliales</taxon>
        <taxon>Trypetheliaceae</taxon>
        <taxon>Viridothelium</taxon>
    </lineage>
</organism>
<evidence type="ECO:0000259" key="5">
    <source>
        <dbReference type="PROSITE" id="PS50865"/>
    </source>
</evidence>
<dbReference type="PROSITE" id="PS50865">
    <property type="entry name" value="ZF_MYND_2"/>
    <property type="match status" value="1"/>
</dbReference>
<keyword evidence="1" id="KW-0479">Metal-binding</keyword>
<accession>A0A6A6GXK7</accession>
<proteinExistence type="predicted"/>
<evidence type="ECO:0000256" key="3">
    <source>
        <dbReference type="ARBA" id="ARBA00022833"/>
    </source>
</evidence>
<dbReference type="Pfam" id="PF14737">
    <property type="entry name" value="DUF4470"/>
    <property type="match status" value="1"/>
</dbReference>
<gene>
    <name evidence="6" type="ORF">EV356DRAFT_345567</name>
</gene>
<dbReference type="SUPFAM" id="SSF144232">
    <property type="entry name" value="HIT/MYND zinc finger-like"/>
    <property type="match status" value="1"/>
</dbReference>
<protein>
    <recommendedName>
        <fullName evidence="5">MYND-type domain-containing protein</fullName>
    </recommendedName>
</protein>
<dbReference type="InterPro" id="IPR027974">
    <property type="entry name" value="DUF4470"/>
</dbReference>
<feature type="domain" description="MYND-type" evidence="5">
    <location>
        <begin position="24"/>
        <end position="60"/>
    </location>
</feature>
<dbReference type="EMBL" id="ML991843">
    <property type="protein sequence ID" value="KAF2230331.1"/>
    <property type="molecule type" value="Genomic_DNA"/>
</dbReference>
<keyword evidence="7" id="KW-1185">Reference proteome</keyword>
<dbReference type="InterPro" id="IPR002893">
    <property type="entry name" value="Znf_MYND"/>
</dbReference>
<evidence type="ECO:0000256" key="4">
    <source>
        <dbReference type="PROSITE-ProRule" id="PRU00134"/>
    </source>
</evidence>
<name>A0A6A6GXK7_VIRVR</name>
<dbReference type="Pfam" id="PF01753">
    <property type="entry name" value="zf-MYND"/>
    <property type="match status" value="1"/>
</dbReference>
<dbReference type="Proteomes" id="UP000800092">
    <property type="component" value="Unassembled WGS sequence"/>
</dbReference>
<reference evidence="6" key="1">
    <citation type="journal article" date="2020" name="Stud. Mycol.">
        <title>101 Dothideomycetes genomes: a test case for predicting lifestyles and emergence of pathogens.</title>
        <authorList>
            <person name="Haridas S."/>
            <person name="Albert R."/>
            <person name="Binder M."/>
            <person name="Bloem J."/>
            <person name="Labutti K."/>
            <person name="Salamov A."/>
            <person name="Andreopoulos B."/>
            <person name="Baker S."/>
            <person name="Barry K."/>
            <person name="Bills G."/>
            <person name="Bluhm B."/>
            <person name="Cannon C."/>
            <person name="Castanera R."/>
            <person name="Culley D."/>
            <person name="Daum C."/>
            <person name="Ezra D."/>
            <person name="Gonzalez J."/>
            <person name="Henrissat B."/>
            <person name="Kuo A."/>
            <person name="Liang C."/>
            <person name="Lipzen A."/>
            <person name="Lutzoni F."/>
            <person name="Magnuson J."/>
            <person name="Mondo S."/>
            <person name="Nolan M."/>
            <person name="Ohm R."/>
            <person name="Pangilinan J."/>
            <person name="Park H.-J."/>
            <person name="Ramirez L."/>
            <person name="Alfaro M."/>
            <person name="Sun H."/>
            <person name="Tritt A."/>
            <person name="Yoshinaga Y."/>
            <person name="Zwiers L.-H."/>
            <person name="Turgeon B."/>
            <person name="Goodwin S."/>
            <person name="Spatafora J."/>
            <person name="Crous P."/>
            <person name="Grigoriev I."/>
        </authorList>
    </citation>
    <scope>NUCLEOTIDE SEQUENCE</scope>
    <source>
        <strain evidence="6">Tuck. ex Michener</strain>
    </source>
</reference>
<dbReference type="Gene3D" id="6.10.140.2220">
    <property type="match status" value="1"/>
</dbReference>
<evidence type="ECO:0000256" key="1">
    <source>
        <dbReference type="ARBA" id="ARBA00022723"/>
    </source>
</evidence>
<dbReference type="AlphaFoldDB" id="A0A6A6GXK7"/>
<evidence type="ECO:0000313" key="7">
    <source>
        <dbReference type="Proteomes" id="UP000800092"/>
    </source>
</evidence>
<evidence type="ECO:0000256" key="2">
    <source>
        <dbReference type="ARBA" id="ARBA00022771"/>
    </source>
</evidence>